<dbReference type="AlphaFoldDB" id="A0A0G1MPC3"/>
<reference evidence="1 2" key="1">
    <citation type="journal article" date="2015" name="Nature">
        <title>rRNA introns, odd ribosomes, and small enigmatic genomes across a large radiation of phyla.</title>
        <authorList>
            <person name="Brown C.T."/>
            <person name="Hug L.A."/>
            <person name="Thomas B.C."/>
            <person name="Sharon I."/>
            <person name="Castelle C.J."/>
            <person name="Singh A."/>
            <person name="Wilkins M.J."/>
            <person name="Williams K.H."/>
            <person name="Banfield J.F."/>
        </authorList>
    </citation>
    <scope>NUCLEOTIDE SEQUENCE [LARGE SCALE GENOMIC DNA]</scope>
</reference>
<proteinExistence type="predicted"/>
<sequence>MKNEKPPTTETPYFPAQELKAWIEETYKDSDTYGQELKNAHIRAIEDKNIEGLKKLSRVMFVQISRLRQESKENWEMTEMIHRKLDRWLEQRGR</sequence>
<name>A0A0G1MPC3_9BACT</name>
<gene>
    <name evidence="1" type="ORF">UW79_C0003G0008</name>
</gene>
<accession>A0A0G1MPC3</accession>
<evidence type="ECO:0000313" key="1">
    <source>
        <dbReference type="EMBL" id="KKT82627.1"/>
    </source>
</evidence>
<protein>
    <submittedName>
        <fullName evidence="1">Uncharacterized protein</fullName>
    </submittedName>
</protein>
<organism evidence="1 2">
    <name type="scientific">Candidatus Yanofskybacteria bacterium GW2011_GWA2_44_9</name>
    <dbReference type="NCBI Taxonomy" id="1619025"/>
    <lineage>
        <taxon>Bacteria</taxon>
        <taxon>Candidatus Yanofskyibacteriota</taxon>
    </lineage>
</organism>
<comment type="caution">
    <text evidence="1">The sequence shown here is derived from an EMBL/GenBank/DDBJ whole genome shotgun (WGS) entry which is preliminary data.</text>
</comment>
<evidence type="ECO:0000313" key="2">
    <source>
        <dbReference type="Proteomes" id="UP000034032"/>
    </source>
</evidence>
<dbReference type="Proteomes" id="UP000034032">
    <property type="component" value="Unassembled WGS sequence"/>
</dbReference>
<dbReference type="EMBL" id="LCJR01000003">
    <property type="protein sequence ID" value="KKT82627.1"/>
    <property type="molecule type" value="Genomic_DNA"/>
</dbReference>